<sequence>MIRQLTAALVVSSEQAGRTHPASSSESRFPPFLLLRPLSTSNCLERLERLERLGTKDAARRTLRLPTSTDSILLQAPVRLLLHERHVGFRGDHLGYTEGVREGCTA</sequence>
<gene>
    <name evidence="1" type="ORF">ASPACDRAFT_75922</name>
</gene>
<evidence type="ECO:0000313" key="1">
    <source>
        <dbReference type="EMBL" id="OJK02815.1"/>
    </source>
</evidence>
<name>A0A1L9X300_ASPA1</name>
<proteinExistence type="predicted"/>
<keyword evidence="2" id="KW-1185">Reference proteome</keyword>
<feature type="non-terminal residue" evidence="1">
    <location>
        <position position="106"/>
    </location>
</feature>
<organism evidence="1 2">
    <name type="scientific">Aspergillus aculeatus (strain ATCC 16872 / CBS 172.66 / WB 5094)</name>
    <dbReference type="NCBI Taxonomy" id="690307"/>
    <lineage>
        <taxon>Eukaryota</taxon>
        <taxon>Fungi</taxon>
        <taxon>Dikarya</taxon>
        <taxon>Ascomycota</taxon>
        <taxon>Pezizomycotina</taxon>
        <taxon>Eurotiomycetes</taxon>
        <taxon>Eurotiomycetidae</taxon>
        <taxon>Eurotiales</taxon>
        <taxon>Aspergillaceae</taxon>
        <taxon>Aspergillus</taxon>
        <taxon>Aspergillus subgen. Circumdati</taxon>
    </lineage>
</organism>
<dbReference type="VEuPathDB" id="FungiDB:ASPACDRAFT_75922"/>
<evidence type="ECO:0000313" key="2">
    <source>
        <dbReference type="Proteomes" id="UP000184546"/>
    </source>
</evidence>
<dbReference type="AlphaFoldDB" id="A0A1L9X300"/>
<reference evidence="2" key="1">
    <citation type="journal article" date="2017" name="Genome Biol.">
        <title>Comparative genomics reveals high biological diversity and specific adaptations in the industrially and medically important fungal genus Aspergillus.</title>
        <authorList>
            <person name="de Vries R.P."/>
            <person name="Riley R."/>
            <person name="Wiebenga A."/>
            <person name="Aguilar-Osorio G."/>
            <person name="Amillis S."/>
            <person name="Uchima C.A."/>
            <person name="Anderluh G."/>
            <person name="Asadollahi M."/>
            <person name="Askin M."/>
            <person name="Barry K."/>
            <person name="Battaglia E."/>
            <person name="Bayram O."/>
            <person name="Benocci T."/>
            <person name="Braus-Stromeyer S.A."/>
            <person name="Caldana C."/>
            <person name="Canovas D."/>
            <person name="Cerqueira G.C."/>
            <person name="Chen F."/>
            <person name="Chen W."/>
            <person name="Choi C."/>
            <person name="Clum A."/>
            <person name="Dos Santos R.A."/>
            <person name="Damasio A.R."/>
            <person name="Diallinas G."/>
            <person name="Emri T."/>
            <person name="Fekete E."/>
            <person name="Flipphi M."/>
            <person name="Freyberg S."/>
            <person name="Gallo A."/>
            <person name="Gournas C."/>
            <person name="Habgood R."/>
            <person name="Hainaut M."/>
            <person name="Harispe M.L."/>
            <person name="Henrissat B."/>
            <person name="Hilden K.S."/>
            <person name="Hope R."/>
            <person name="Hossain A."/>
            <person name="Karabika E."/>
            <person name="Karaffa L."/>
            <person name="Karanyi Z."/>
            <person name="Krasevec N."/>
            <person name="Kuo A."/>
            <person name="Kusch H."/>
            <person name="LaButti K."/>
            <person name="Lagendijk E.L."/>
            <person name="Lapidus A."/>
            <person name="Levasseur A."/>
            <person name="Lindquist E."/>
            <person name="Lipzen A."/>
            <person name="Logrieco A.F."/>
            <person name="MacCabe A."/>
            <person name="Maekelae M.R."/>
            <person name="Malavazi I."/>
            <person name="Melin P."/>
            <person name="Meyer V."/>
            <person name="Mielnichuk N."/>
            <person name="Miskei M."/>
            <person name="Molnar A.P."/>
            <person name="Mule G."/>
            <person name="Ngan C.Y."/>
            <person name="Orejas M."/>
            <person name="Orosz E."/>
            <person name="Ouedraogo J.P."/>
            <person name="Overkamp K.M."/>
            <person name="Park H.-S."/>
            <person name="Perrone G."/>
            <person name="Piumi F."/>
            <person name="Punt P.J."/>
            <person name="Ram A.F."/>
            <person name="Ramon A."/>
            <person name="Rauscher S."/>
            <person name="Record E."/>
            <person name="Riano-Pachon D.M."/>
            <person name="Robert V."/>
            <person name="Roehrig J."/>
            <person name="Ruller R."/>
            <person name="Salamov A."/>
            <person name="Salih N.S."/>
            <person name="Samson R.A."/>
            <person name="Sandor E."/>
            <person name="Sanguinetti M."/>
            <person name="Schuetze T."/>
            <person name="Sepcic K."/>
            <person name="Shelest E."/>
            <person name="Sherlock G."/>
            <person name="Sophianopoulou V."/>
            <person name="Squina F.M."/>
            <person name="Sun H."/>
            <person name="Susca A."/>
            <person name="Todd R.B."/>
            <person name="Tsang A."/>
            <person name="Unkles S.E."/>
            <person name="van de Wiele N."/>
            <person name="van Rossen-Uffink D."/>
            <person name="Oliveira J.V."/>
            <person name="Vesth T.C."/>
            <person name="Visser J."/>
            <person name="Yu J.-H."/>
            <person name="Zhou M."/>
            <person name="Andersen M.R."/>
            <person name="Archer D.B."/>
            <person name="Baker S.E."/>
            <person name="Benoit I."/>
            <person name="Brakhage A.A."/>
            <person name="Braus G.H."/>
            <person name="Fischer R."/>
            <person name="Frisvad J.C."/>
            <person name="Goldman G.H."/>
            <person name="Houbraken J."/>
            <person name="Oakley B."/>
            <person name="Pocsi I."/>
            <person name="Scazzocchio C."/>
            <person name="Seiboth B."/>
            <person name="vanKuyk P.A."/>
            <person name="Wortman J."/>
            <person name="Dyer P.S."/>
            <person name="Grigoriev I.V."/>
        </authorList>
    </citation>
    <scope>NUCLEOTIDE SEQUENCE [LARGE SCALE GENOMIC DNA]</scope>
    <source>
        <strain evidence="2">ATCC 16872 / CBS 172.66 / WB 5094</strain>
    </source>
</reference>
<protein>
    <submittedName>
        <fullName evidence="1">Uncharacterized protein</fullName>
    </submittedName>
</protein>
<dbReference type="RefSeq" id="XP_020059154.1">
    <property type="nucleotide sequence ID" value="XM_020204589.1"/>
</dbReference>
<dbReference type="EMBL" id="KV878972">
    <property type="protein sequence ID" value="OJK02815.1"/>
    <property type="molecule type" value="Genomic_DNA"/>
</dbReference>
<dbReference type="Proteomes" id="UP000184546">
    <property type="component" value="Unassembled WGS sequence"/>
</dbReference>
<dbReference type="GeneID" id="30978403"/>
<accession>A0A1L9X300</accession>